<dbReference type="SUPFAM" id="SSF54373">
    <property type="entry name" value="FAD-linked reductases, C-terminal domain"/>
    <property type="match status" value="1"/>
</dbReference>
<dbReference type="AlphaFoldDB" id="A0A9X3N4N6"/>
<evidence type="ECO:0000313" key="5">
    <source>
        <dbReference type="Proteomes" id="UP001147653"/>
    </source>
</evidence>
<organism evidence="4 5">
    <name type="scientific">Solirubrobacter phytolaccae</name>
    <dbReference type="NCBI Taxonomy" id="1404360"/>
    <lineage>
        <taxon>Bacteria</taxon>
        <taxon>Bacillati</taxon>
        <taxon>Actinomycetota</taxon>
        <taxon>Thermoleophilia</taxon>
        <taxon>Solirubrobacterales</taxon>
        <taxon>Solirubrobacteraceae</taxon>
        <taxon>Solirubrobacter</taxon>
    </lineage>
</organism>
<dbReference type="InterPro" id="IPR050641">
    <property type="entry name" value="RIFMO-like"/>
</dbReference>
<evidence type="ECO:0000256" key="2">
    <source>
        <dbReference type="ARBA" id="ARBA00022827"/>
    </source>
</evidence>
<feature type="domain" description="FAD-binding" evidence="3">
    <location>
        <begin position="2"/>
        <end position="326"/>
    </location>
</feature>
<accession>A0A9X3N4N6</accession>
<evidence type="ECO:0000256" key="1">
    <source>
        <dbReference type="ARBA" id="ARBA00022630"/>
    </source>
</evidence>
<evidence type="ECO:0000313" key="4">
    <source>
        <dbReference type="EMBL" id="MDA0179638.1"/>
    </source>
</evidence>
<dbReference type="Gene3D" id="3.30.9.10">
    <property type="entry name" value="D-Amino Acid Oxidase, subunit A, domain 2"/>
    <property type="match status" value="1"/>
</dbReference>
<dbReference type="NCBIfam" id="NF006091">
    <property type="entry name" value="PRK08243.1"/>
    <property type="match status" value="1"/>
</dbReference>
<dbReference type="SUPFAM" id="SSF51905">
    <property type="entry name" value="FAD/NAD(P)-binding domain"/>
    <property type="match status" value="1"/>
</dbReference>
<gene>
    <name evidence="4" type="ORF">OJ997_04970</name>
</gene>
<comment type="caution">
    <text evidence="4">The sequence shown here is derived from an EMBL/GenBank/DDBJ whole genome shotgun (WGS) entry which is preliminary data.</text>
</comment>
<proteinExistence type="predicted"/>
<keyword evidence="5" id="KW-1185">Reference proteome</keyword>
<keyword evidence="2" id="KW-0274">FAD</keyword>
<keyword evidence="1" id="KW-0285">Flavoprotein</keyword>
<dbReference type="PANTHER" id="PTHR43004:SF3">
    <property type="entry name" value="P-HYDROXYBENZOATE HYDROXYLASE"/>
    <property type="match status" value="1"/>
</dbReference>
<protein>
    <submittedName>
        <fullName evidence="4">4-hydroxybenzoate 3-monooxygenase</fullName>
    </submittedName>
</protein>
<dbReference type="InterPro" id="IPR002938">
    <property type="entry name" value="FAD-bd"/>
</dbReference>
<evidence type="ECO:0000259" key="3">
    <source>
        <dbReference type="Pfam" id="PF01494"/>
    </source>
</evidence>
<dbReference type="InterPro" id="IPR036188">
    <property type="entry name" value="FAD/NAD-bd_sf"/>
</dbReference>
<dbReference type="Pfam" id="PF01494">
    <property type="entry name" value="FAD_binding_3"/>
    <property type="match status" value="1"/>
</dbReference>
<dbReference type="GO" id="GO:0016709">
    <property type="term" value="F:oxidoreductase activity, acting on paired donors, with incorporation or reduction of molecular oxygen, NAD(P)H as one donor, and incorporation of one atom of oxygen"/>
    <property type="evidence" value="ECO:0007669"/>
    <property type="project" value="UniProtKB-ARBA"/>
</dbReference>
<reference evidence="4" key="1">
    <citation type="submission" date="2022-10" db="EMBL/GenBank/DDBJ databases">
        <title>The WGS of Solirubrobacter phytolaccae KCTC 29190.</title>
        <authorList>
            <person name="Jiang Z."/>
        </authorList>
    </citation>
    <scope>NUCLEOTIDE SEQUENCE</scope>
    <source>
        <strain evidence="4">KCTC 29190</strain>
    </source>
</reference>
<dbReference type="GO" id="GO:0071949">
    <property type="term" value="F:FAD binding"/>
    <property type="evidence" value="ECO:0007669"/>
    <property type="project" value="InterPro"/>
</dbReference>
<dbReference type="PANTHER" id="PTHR43004">
    <property type="entry name" value="TRK SYSTEM POTASSIUM UPTAKE PROTEIN"/>
    <property type="match status" value="1"/>
</dbReference>
<dbReference type="RefSeq" id="WP_270023935.1">
    <property type="nucleotide sequence ID" value="NZ_JAPDDP010000006.1"/>
</dbReference>
<sequence>MRTQVAIVGGGPAGLMLGRLLDLRGIESVILEARDREYVQQRVRAGVLEQATMDLMDEVGLGERMHAEGLVHEGVELRFDGEGHRIALSDLTGGRAITIYGQQEVVKDLIEARIGSKLPLHFEVSDVKVDPEQGTVTYTHQGDQHRLEADLIAGCDGFHGVCRPTIQDVLTVYEREYPFGWMGILAECAPSSHELIYAHHERGFALASMRSHAITRMYLQCAPDAEPLPDEEIWDELDLRFGMEVNRGPIFEKGVTPMRSFVVEPMQHGKLYLAGDAAHIVPPTGAKGLNTAMADVALLASSFGNEAALQAYTQRALERVWRVQHFSYWMTSMLHRMSDDPFETQIQRSQLRYTVSSQAQATALAENYVGLPFITA</sequence>
<dbReference type="PRINTS" id="PR00420">
    <property type="entry name" value="RNGMNOXGNASE"/>
</dbReference>
<dbReference type="Gene3D" id="3.50.50.60">
    <property type="entry name" value="FAD/NAD(P)-binding domain"/>
    <property type="match status" value="1"/>
</dbReference>
<name>A0A9X3N4N6_9ACTN</name>
<dbReference type="Proteomes" id="UP001147653">
    <property type="component" value="Unassembled WGS sequence"/>
</dbReference>
<dbReference type="EMBL" id="JAPDDP010000006">
    <property type="protein sequence ID" value="MDA0179638.1"/>
    <property type="molecule type" value="Genomic_DNA"/>
</dbReference>